<dbReference type="Pfam" id="PF03466">
    <property type="entry name" value="LysR_substrate"/>
    <property type="match status" value="1"/>
</dbReference>
<dbReference type="PRINTS" id="PR00039">
    <property type="entry name" value="HTHLYSR"/>
</dbReference>
<dbReference type="SUPFAM" id="SSF53850">
    <property type="entry name" value="Periplasmic binding protein-like II"/>
    <property type="match status" value="1"/>
</dbReference>
<protein>
    <submittedName>
        <fullName evidence="6">DNA-binding transcriptional LysR family regulator</fullName>
    </submittedName>
</protein>
<dbReference type="GO" id="GO:0003700">
    <property type="term" value="F:DNA-binding transcription factor activity"/>
    <property type="evidence" value="ECO:0007669"/>
    <property type="project" value="InterPro"/>
</dbReference>
<dbReference type="CDD" id="cd08420">
    <property type="entry name" value="PBP2_CysL_like"/>
    <property type="match status" value="1"/>
</dbReference>
<dbReference type="InterPro" id="IPR036388">
    <property type="entry name" value="WH-like_DNA-bd_sf"/>
</dbReference>
<evidence type="ECO:0000256" key="1">
    <source>
        <dbReference type="ARBA" id="ARBA00009437"/>
    </source>
</evidence>
<name>A0A327XB14_LARAB</name>
<dbReference type="GO" id="GO:0000976">
    <property type="term" value="F:transcription cis-regulatory region binding"/>
    <property type="evidence" value="ECO:0007669"/>
    <property type="project" value="TreeGrafter"/>
</dbReference>
<dbReference type="Pfam" id="PF00126">
    <property type="entry name" value="HTH_1"/>
    <property type="match status" value="1"/>
</dbReference>
<comment type="caution">
    <text evidence="6">The sequence shown here is derived from an EMBL/GenBank/DDBJ whole genome shotgun (WGS) entry which is preliminary data.</text>
</comment>
<feature type="domain" description="HTH lysR-type" evidence="5">
    <location>
        <begin position="1"/>
        <end position="58"/>
    </location>
</feature>
<dbReference type="InterPro" id="IPR036390">
    <property type="entry name" value="WH_DNA-bd_sf"/>
</dbReference>
<dbReference type="PANTHER" id="PTHR30126:SF39">
    <property type="entry name" value="HTH-TYPE TRANSCRIPTIONAL REGULATOR CYSL"/>
    <property type="match status" value="1"/>
</dbReference>
<reference evidence="6 7" key="1">
    <citation type="submission" date="2018-06" db="EMBL/GenBank/DDBJ databases">
        <title>Genomic Encyclopedia of Archaeal and Bacterial Type Strains, Phase II (KMG-II): from individual species to whole genera.</title>
        <authorList>
            <person name="Goeker M."/>
        </authorList>
    </citation>
    <scope>NUCLEOTIDE SEQUENCE [LARGE SCALE GENOMIC DNA]</scope>
    <source>
        <strain evidence="6 7">DSM 21851</strain>
    </source>
</reference>
<keyword evidence="3 6" id="KW-0238">DNA-binding</keyword>
<comment type="similarity">
    <text evidence="1">Belongs to the LysR transcriptional regulatory family.</text>
</comment>
<sequence>MDDFRLRVFYSVARHRSFTKASAELFITQPAVTKHIKALEDMLSLRLFDRKGNTIVLTPPGEVLFRYAGQIFDLYQEALFELNSFKSQQKGSLRLGASTTIAQYLISPLLASYYERYPTIQLSLLTGNTEMIEHAVLAKEIDLGIVEGKKHHAGLKYHDFLEDELVAVVHSKSRYSRLKEITLEELSALPLVLRERGSGTLEVLETALQGRGIRPSNLTVVMHLGSSESIKSFLEHANCLSILSSRAIEKEVRSGELKIVSIKDFRLPRTFSFVHLQGLPEGLAAGFMTFARRYYQQ</sequence>
<dbReference type="SUPFAM" id="SSF46785">
    <property type="entry name" value="Winged helix' DNA-binding domain"/>
    <property type="match status" value="1"/>
</dbReference>
<evidence type="ECO:0000313" key="7">
    <source>
        <dbReference type="Proteomes" id="UP000248790"/>
    </source>
</evidence>
<dbReference type="EMBL" id="QLMC01000001">
    <property type="protein sequence ID" value="RAK03063.1"/>
    <property type="molecule type" value="Genomic_DNA"/>
</dbReference>
<gene>
    <name evidence="6" type="ORF">LX87_01185</name>
</gene>
<evidence type="ECO:0000313" key="6">
    <source>
        <dbReference type="EMBL" id="RAK03063.1"/>
    </source>
</evidence>
<keyword evidence="4" id="KW-0804">Transcription</keyword>
<dbReference type="RefSeq" id="WP_111627207.1">
    <property type="nucleotide sequence ID" value="NZ_QLMC01000001.1"/>
</dbReference>
<evidence type="ECO:0000256" key="4">
    <source>
        <dbReference type="ARBA" id="ARBA00023163"/>
    </source>
</evidence>
<dbReference type="FunFam" id="1.10.10.10:FF:000001">
    <property type="entry name" value="LysR family transcriptional regulator"/>
    <property type="match status" value="1"/>
</dbReference>
<accession>A0A327XB14</accession>
<proteinExistence type="inferred from homology"/>
<dbReference type="Proteomes" id="UP000248790">
    <property type="component" value="Unassembled WGS sequence"/>
</dbReference>
<evidence type="ECO:0000256" key="3">
    <source>
        <dbReference type="ARBA" id="ARBA00023125"/>
    </source>
</evidence>
<dbReference type="Gene3D" id="3.40.190.290">
    <property type="match status" value="1"/>
</dbReference>
<evidence type="ECO:0000259" key="5">
    <source>
        <dbReference type="PROSITE" id="PS50931"/>
    </source>
</evidence>
<keyword evidence="2" id="KW-0805">Transcription regulation</keyword>
<dbReference type="InterPro" id="IPR000847">
    <property type="entry name" value="LysR_HTH_N"/>
</dbReference>
<dbReference type="PANTHER" id="PTHR30126">
    <property type="entry name" value="HTH-TYPE TRANSCRIPTIONAL REGULATOR"/>
    <property type="match status" value="1"/>
</dbReference>
<dbReference type="AlphaFoldDB" id="A0A327XB14"/>
<dbReference type="InterPro" id="IPR005119">
    <property type="entry name" value="LysR_subst-bd"/>
</dbReference>
<dbReference type="OrthoDB" id="9785745at2"/>
<keyword evidence="7" id="KW-1185">Reference proteome</keyword>
<dbReference type="PROSITE" id="PS50931">
    <property type="entry name" value="HTH_LYSR"/>
    <property type="match status" value="1"/>
</dbReference>
<organism evidence="6 7">
    <name type="scientific">Larkinella arboricola</name>
    <dbReference type="NCBI Taxonomy" id="643671"/>
    <lineage>
        <taxon>Bacteria</taxon>
        <taxon>Pseudomonadati</taxon>
        <taxon>Bacteroidota</taxon>
        <taxon>Cytophagia</taxon>
        <taxon>Cytophagales</taxon>
        <taxon>Spirosomataceae</taxon>
        <taxon>Larkinella</taxon>
    </lineage>
</organism>
<dbReference type="Gene3D" id="1.10.10.10">
    <property type="entry name" value="Winged helix-like DNA-binding domain superfamily/Winged helix DNA-binding domain"/>
    <property type="match status" value="1"/>
</dbReference>
<evidence type="ECO:0000256" key="2">
    <source>
        <dbReference type="ARBA" id="ARBA00023015"/>
    </source>
</evidence>